<dbReference type="AlphaFoldDB" id="A0A3B4UCC0"/>
<sequence length="181" mass="19991">MSLFSSTVKMLWTLLLLSLIAICNNTANSTLKGNTTQSSSYSDGKITLYSDRAIDGNMTTCAHTSEMVNSWWRIDLLGVYNISCIAIYNKNHGNANIKGSQIFIGNSREIPPLMSTDTNTYNCFNFNGEAVGRYVTVLTPGSHFTVLCDVKIWGSLKGATHILIHKTMCLFNAVHTYSNCK</sequence>
<dbReference type="GO" id="GO:0010185">
    <property type="term" value="P:regulation of cellular defense response"/>
    <property type="evidence" value="ECO:0007669"/>
    <property type="project" value="UniProtKB-ARBA"/>
</dbReference>
<dbReference type="InterPro" id="IPR008979">
    <property type="entry name" value="Galactose-bd-like_sf"/>
</dbReference>
<dbReference type="GeneTree" id="ENSGT00940000172126"/>
<dbReference type="GO" id="GO:0005576">
    <property type="term" value="C:extracellular region"/>
    <property type="evidence" value="ECO:0007669"/>
    <property type="project" value="UniProtKB-SubCell"/>
</dbReference>
<evidence type="ECO:0000256" key="4">
    <source>
        <dbReference type="ARBA" id="ARBA00011233"/>
    </source>
</evidence>
<evidence type="ECO:0000256" key="1">
    <source>
        <dbReference type="ARBA" id="ARBA00002219"/>
    </source>
</evidence>
<evidence type="ECO:0000256" key="2">
    <source>
        <dbReference type="ARBA" id="ARBA00004613"/>
    </source>
</evidence>
<dbReference type="InterPro" id="IPR051941">
    <property type="entry name" value="BG_Antigen-Binding_Lectin"/>
</dbReference>
<comment type="similarity">
    <text evidence="3">Belongs to the fucolectin family.</text>
</comment>
<dbReference type="Proteomes" id="UP000261420">
    <property type="component" value="Unplaced"/>
</dbReference>
<dbReference type="PANTHER" id="PTHR45713">
    <property type="entry name" value="FTP DOMAIN-CONTAINING PROTEIN"/>
    <property type="match status" value="1"/>
</dbReference>
<name>A0A3B4UCC0_SERDU</name>
<evidence type="ECO:0000256" key="5">
    <source>
        <dbReference type="ARBA" id="ARBA00022525"/>
    </source>
</evidence>
<evidence type="ECO:0000256" key="3">
    <source>
        <dbReference type="ARBA" id="ARBA00010147"/>
    </source>
</evidence>
<dbReference type="GO" id="GO:0046872">
    <property type="term" value="F:metal ion binding"/>
    <property type="evidence" value="ECO:0007669"/>
    <property type="project" value="UniProtKB-KW"/>
</dbReference>
<feature type="chain" id="PRO_5017255547" description="Fucolectin tachylectin-4 pentraxin-1 domain-containing protein" evidence="10">
    <location>
        <begin position="28"/>
        <end position="181"/>
    </location>
</feature>
<dbReference type="Gene3D" id="2.60.120.260">
    <property type="entry name" value="Galactose-binding domain-like"/>
    <property type="match status" value="1"/>
</dbReference>
<keyword evidence="10" id="KW-0732">Signal</keyword>
<keyword evidence="6" id="KW-0479">Metal-binding</keyword>
<evidence type="ECO:0000313" key="12">
    <source>
        <dbReference type="Ensembl" id="ENSSDUP00000015803.1"/>
    </source>
</evidence>
<dbReference type="GO" id="GO:0001868">
    <property type="term" value="P:regulation of complement activation, lectin pathway"/>
    <property type="evidence" value="ECO:0007669"/>
    <property type="project" value="UniProtKB-ARBA"/>
</dbReference>
<reference evidence="12" key="2">
    <citation type="submission" date="2025-09" db="UniProtKB">
        <authorList>
            <consortium name="Ensembl"/>
        </authorList>
    </citation>
    <scope>IDENTIFICATION</scope>
</reference>
<dbReference type="Pfam" id="PF22633">
    <property type="entry name" value="F5_F8_type_C_2"/>
    <property type="match status" value="1"/>
</dbReference>
<dbReference type="GO" id="GO:0042806">
    <property type="term" value="F:fucose binding"/>
    <property type="evidence" value="ECO:0007669"/>
    <property type="project" value="UniProtKB-ARBA"/>
</dbReference>
<feature type="signal peptide" evidence="10">
    <location>
        <begin position="1"/>
        <end position="27"/>
    </location>
</feature>
<comment type="subunit">
    <text evidence="4">Homotrimer.</text>
</comment>
<keyword evidence="7" id="KW-0430">Lectin</keyword>
<keyword evidence="8" id="KW-0106">Calcium</keyword>
<evidence type="ECO:0000256" key="6">
    <source>
        <dbReference type="ARBA" id="ARBA00022723"/>
    </source>
</evidence>
<evidence type="ECO:0000259" key="11">
    <source>
        <dbReference type="SMART" id="SM00607"/>
    </source>
</evidence>
<keyword evidence="13" id="KW-1185">Reference proteome</keyword>
<comment type="function">
    <text evidence="1">Acts as a defensive agent. Recognizes blood group fucosylated oligosaccharides including A, B, H and Lewis B-type antigens. Does not recognize Lewis A antigen and has low affinity for monovalent haptens.</text>
</comment>
<organism evidence="12 13">
    <name type="scientific">Seriola dumerili</name>
    <name type="common">Greater amberjack</name>
    <name type="synonym">Caranx dumerili</name>
    <dbReference type="NCBI Taxonomy" id="41447"/>
    <lineage>
        <taxon>Eukaryota</taxon>
        <taxon>Metazoa</taxon>
        <taxon>Chordata</taxon>
        <taxon>Craniata</taxon>
        <taxon>Vertebrata</taxon>
        <taxon>Euteleostomi</taxon>
        <taxon>Actinopterygii</taxon>
        <taxon>Neopterygii</taxon>
        <taxon>Teleostei</taxon>
        <taxon>Neoteleostei</taxon>
        <taxon>Acanthomorphata</taxon>
        <taxon>Carangaria</taxon>
        <taxon>Carangiformes</taxon>
        <taxon>Carangidae</taxon>
        <taxon>Seriola</taxon>
    </lineage>
</organism>
<dbReference type="PANTHER" id="PTHR45713:SF8">
    <property type="entry name" value="SI:CH211-215K15.4"/>
    <property type="match status" value="1"/>
</dbReference>
<evidence type="ECO:0000313" key="13">
    <source>
        <dbReference type="Proteomes" id="UP000261420"/>
    </source>
</evidence>
<proteinExistence type="inferred from homology"/>
<evidence type="ECO:0000256" key="9">
    <source>
        <dbReference type="ARBA" id="ARBA00023157"/>
    </source>
</evidence>
<dbReference type="Ensembl" id="ENSSDUT00000016091.1">
    <property type="protein sequence ID" value="ENSSDUP00000015803.1"/>
    <property type="gene ID" value="ENSSDUG00000011512.1"/>
</dbReference>
<comment type="subcellular location">
    <subcellularLocation>
        <location evidence="2">Secreted</location>
    </subcellularLocation>
</comment>
<keyword evidence="9" id="KW-1015">Disulfide bond</keyword>
<evidence type="ECO:0000256" key="7">
    <source>
        <dbReference type="ARBA" id="ARBA00022734"/>
    </source>
</evidence>
<evidence type="ECO:0000256" key="10">
    <source>
        <dbReference type="SAM" id="SignalP"/>
    </source>
</evidence>
<feature type="domain" description="Fucolectin tachylectin-4 pentraxin-1" evidence="11">
    <location>
        <begin position="26"/>
        <end position="157"/>
    </location>
</feature>
<keyword evidence="5" id="KW-0964">Secreted</keyword>
<evidence type="ECO:0000256" key="8">
    <source>
        <dbReference type="ARBA" id="ARBA00022837"/>
    </source>
</evidence>
<reference evidence="12" key="1">
    <citation type="submission" date="2025-08" db="UniProtKB">
        <authorList>
            <consortium name="Ensembl"/>
        </authorList>
    </citation>
    <scope>IDENTIFICATION</scope>
</reference>
<dbReference type="SUPFAM" id="SSF49785">
    <property type="entry name" value="Galactose-binding domain-like"/>
    <property type="match status" value="1"/>
</dbReference>
<dbReference type="InterPro" id="IPR006585">
    <property type="entry name" value="FTP1"/>
</dbReference>
<dbReference type="SMART" id="SM00607">
    <property type="entry name" value="FTP"/>
    <property type="match status" value="1"/>
</dbReference>
<protein>
    <recommendedName>
        <fullName evidence="11">Fucolectin tachylectin-4 pentraxin-1 domain-containing protein</fullName>
    </recommendedName>
</protein>
<accession>A0A3B4UCC0</accession>